<feature type="active site" description="O-(5'-phospho-DNA)-tyrosine intermediate" evidence="9 10">
    <location>
        <position position="120"/>
    </location>
</feature>
<accession>A0A0H2ZP22</accession>
<evidence type="ECO:0000256" key="3">
    <source>
        <dbReference type="ARBA" id="ARBA00022490"/>
    </source>
</evidence>
<dbReference type="InterPro" id="IPR050220">
    <property type="entry name" value="Type_II_DNA_Topoisomerases"/>
</dbReference>
<comment type="function">
    <text evidence="9">A type II topoisomerase that negatively supercoils closed circular double-stranded (ds) DNA in an ATP-dependent manner to modulate DNA topology and maintain chromosomes in an underwound state. Negative supercoiling favors strand separation, and DNA replication, transcription, recombination and repair, all of which involve strand separation. Also able to catalyze the interconversion of other topological isomers of dsDNA rings, including catenanes and knotted rings. Type II topoisomerases break and join 2 DNA strands simultaneously in an ATP-dependent manner.</text>
</comment>
<comment type="subunit">
    <text evidence="9">Heterotetramer, composed of two GyrA and two GyrB chains. In the heterotetramer, GyrA contains the active site tyrosine that forms a transient covalent intermediate with DNA, while GyrB binds cofactors and catalyzes ATP hydrolysis.</text>
</comment>
<dbReference type="InterPro" id="IPR013757">
    <property type="entry name" value="Topo_IIA_A_a_sf"/>
</dbReference>
<evidence type="ECO:0000313" key="13">
    <source>
        <dbReference type="Proteomes" id="UP000001452"/>
    </source>
</evidence>
<comment type="similarity">
    <text evidence="2 9">Belongs to the type II topoisomerase GyrA/ParC subunit family.</text>
</comment>
<dbReference type="EC" id="5.6.2.2" evidence="9"/>
<protein>
    <recommendedName>
        <fullName evidence="9">DNA gyrase subunit A</fullName>
        <ecNumber evidence="9">5.6.2.2</ecNumber>
    </recommendedName>
</protein>
<dbReference type="FunFam" id="1.10.268.10:FF:000001">
    <property type="entry name" value="DNA gyrase subunit A"/>
    <property type="match status" value="1"/>
</dbReference>
<dbReference type="InterPro" id="IPR013760">
    <property type="entry name" value="Topo_IIA-like_dom_sf"/>
</dbReference>
<evidence type="ECO:0000256" key="5">
    <source>
        <dbReference type="ARBA" id="ARBA00022840"/>
    </source>
</evidence>
<dbReference type="GO" id="GO:0006265">
    <property type="term" value="P:DNA topological change"/>
    <property type="evidence" value="ECO:0007669"/>
    <property type="project" value="UniProtKB-UniRule"/>
</dbReference>
<evidence type="ECO:0000256" key="4">
    <source>
        <dbReference type="ARBA" id="ARBA00022741"/>
    </source>
</evidence>
<dbReference type="GO" id="GO:0005694">
    <property type="term" value="C:chromosome"/>
    <property type="evidence" value="ECO:0007669"/>
    <property type="project" value="InterPro"/>
</dbReference>
<evidence type="ECO:0000256" key="2">
    <source>
        <dbReference type="ARBA" id="ARBA00008263"/>
    </source>
</evidence>
<dbReference type="HAMAP" id="MF_01897">
    <property type="entry name" value="GyrA"/>
    <property type="match status" value="1"/>
</dbReference>
<dbReference type="Gene3D" id="3.30.1360.40">
    <property type="match status" value="1"/>
</dbReference>
<dbReference type="GO" id="GO:0034335">
    <property type="term" value="F:DNA negative supercoiling activity"/>
    <property type="evidence" value="ECO:0007669"/>
    <property type="project" value="UniProtKB-ARBA"/>
</dbReference>
<dbReference type="SUPFAM" id="SSF101904">
    <property type="entry name" value="GyrA/ParC C-terminal domain-like"/>
    <property type="match status" value="1"/>
</dbReference>
<keyword evidence="8 9" id="KW-0413">Isomerase</keyword>
<evidence type="ECO:0000256" key="7">
    <source>
        <dbReference type="ARBA" id="ARBA00023125"/>
    </source>
</evidence>
<dbReference type="SMR" id="A0A0H2ZP22"/>
<keyword evidence="5 9" id="KW-0067">ATP-binding</keyword>
<keyword evidence="13" id="KW-1185">Reference proteome</keyword>
<evidence type="ECO:0000256" key="8">
    <source>
        <dbReference type="ARBA" id="ARBA00023235"/>
    </source>
</evidence>
<dbReference type="GO" id="GO:0006261">
    <property type="term" value="P:DNA-templated DNA replication"/>
    <property type="evidence" value="ECO:0007669"/>
    <property type="project" value="UniProtKB-UniRule"/>
</dbReference>
<dbReference type="KEGG" id="spd:SPD_1077"/>
<dbReference type="CDD" id="cd00187">
    <property type="entry name" value="TOP4c"/>
    <property type="match status" value="1"/>
</dbReference>
<sequence>MQDKNLVNVNLTKEMKASFIDYAMSVIVARALPDVRDGLKPVHRRILYGMNELGVTPDKPHKKSARITGDVMGKYHPHGDSSIYEAMVRMAQWWSYRYMLVDGHGNFGSMDGDSAAAQRYTEARMSKIALEMLRDINKNTVDFVDNYDANEREPLVLPARFPNLLVNGATGIAVGMATNIPPHNLGETIDAVKLVMDNPEVTTKDLMEVLPGPDFPTGALVMGKSGIHKAYETGKGSIVLRSRTEIETTKTGRERIVVTEFPYMVNKTKVHEHIVRLVQEKRIEGITAVRDESNREGVRFVIEVKRDASANVILNNLFKMTQMQTNFGFNMLAIQNGIPKILSLRQILDAYIEHQKEVVVRRTRFDKEKAEARAHILEGLLIALDHIDEVIRIIRASETDAEAQAELMSKFKLSERQSQAILDMRLRRLTGLERDKIQSEYDDLLALIADLADILAKPERVSQIIKDELDEVKRKFSDKRRTELMVGQVLSLEDEDLIEESDVLITLSNRGYIKRLDQDEFTAQKRGGRGVQGTGVKDDDFVRELVSTSTHDHLLFFTNKGRVYRLKGYEIPEYGRTAKGLPVVNLLKLDEDESIQTVINVESDRSDDAYLFFTTRHGIVKRTSVKEFANIRQNGLKALNLKDEDELINVLLAEGDMDIIIGTKFGYAVRFNQSAVRGMSRIATGVKGVNLREGDTVVGASLITDQDEVLIITEKGYGKRTVATEYPTKGRGGKGMQTAKITEKNGLLAGLMTVQGDEDLMIITDTGVMIRTNLANISQTGRATMGVKVMRLDQDAQIVTFTTVAVAEKEEVGTENETEGEA</sequence>
<dbReference type="Pfam" id="PF00521">
    <property type="entry name" value="DNA_topoisoIV"/>
    <property type="match status" value="1"/>
</dbReference>
<dbReference type="EMBL" id="CP000410">
    <property type="protein sequence ID" value="ABJ54972.1"/>
    <property type="molecule type" value="Genomic_DNA"/>
</dbReference>
<dbReference type="HOGENOM" id="CLU_002977_6_1_9"/>
<comment type="subcellular location">
    <subcellularLocation>
        <location evidence="9">Cytoplasm</location>
    </subcellularLocation>
</comment>
<comment type="catalytic activity">
    <reaction evidence="1 9 10">
        <text>ATP-dependent breakage, passage and rejoining of double-stranded DNA.</text>
        <dbReference type="EC" id="5.6.2.2"/>
    </reaction>
</comment>
<dbReference type="BioCyc" id="SPNE373153:G1G6V-1168-MONOMER"/>
<gene>
    <name evidence="9 12" type="primary">gyrA</name>
    <name evidence="12" type="ordered locus">SPD_1077</name>
</gene>
<dbReference type="GO" id="GO:0005524">
    <property type="term" value="F:ATP binding"/>
    <property type="evidence" value="ECO:0007669"/>
    <property type="project" value="UniProtKB-UniRule"/>
</dbReference>
<evidence type="ECO:0000256" key="6">
    <source>
        <dbReference type="ARBA" id="ARBA00023029"/>
    </source>
</evidence>
<keyword evidence="3 9" id="KW-0963">Cytoplasm</keyword>
<dbReference type="InterPro" id="IPR006691">
    <property type="entry name" value="GyrA/parC_rep"/>
</dbReference>
<keyword evidence="6 9" id="KW-0799">Topoisomerase</keyword>
<dbReference type="NCBIfam" id="NF004043">
    <property type="entry name" value="PRK05560.1"/>
    <property type="match status" value="1"/>
</dbReference>
<dbReference type="PANTHER" id="PTHR43493">
    <property type="entry name" value="DNA GYRASE/TOPOISOMERASE SUBUNIT A"/>
    <property type="match status" value="1"/>
</dbReference>
<dbReference type="InterPro" id="IPR005743">
    <property type="entry name" value="GyrA"/>
</dbReference>
<dbReference type="InterPro" id="IPR035516">
    <property type="entry name" value="Gyrase/topoIV_suA_C"/>
</dbReference>
<dbReference type="InterPro" id="IPR013758">
    <property type="entry name" value="Topo_IIA_A/C_ab"/>
</dbReference>
<keyword evidence="4 9" id="KW-0547">Nucleotide-binding</keyword>
<evidence type="ECO:0000256" key="10">
    <source>
        <dbReference type="PROSITE-ProRule" id="PRU01384"/>
    </source>
</evidence>
<dbReference type="InterPro" id="IPR002205">
    <property type="entry name" value="Topo_IIA_dom_A"/>
</dbReference>
<dbReference type="FunFam" id="3.30.1360.40:FF:000002">
    <property type="entry name" value="DNA gyrase subunit A"/>
    <property type="match status" value="1"/>
</dbReference>
<dbReference type="NCBIfam" id="TIGR01063">
    <property type="entry name" value="gyrA"/>
    <property type="match status" value="1"/>
</dbReference>
<dbReference type="PROSITE" id="PS52040">
    <property type="entry name" value="TOPO_IIA"/>
    <property type="match status" value="1"/>
</dbReference>
<dbReference type="FunFam" id="2.120.10.90:FF:000004">
    <property type="entry name" value="DNA gyrase subunit A"/>
    <property type="match status" value="1"/>
</dbReference>
<dbReference type="Proteomes" id="UP000001452">
    <property type="component" value="Chromosome"/>
</dbReference>
<dbReference type="GO" id="GO:0005737">
    <property type="term" value="C:cytoplasm"/>
    <property type="evidence" value="ECO:0007669"/>
    <property type="project" value="UniProtKB-SubCell"/>
</dbReference>
<dbReference type="Pfam" id="PF03989">
    <property type="entry name" value="DNA_gyraseA_C"/>
    <property type="match status" value="6"/>
</dbReference>
<dbReference type="Gene3D" id="2.120.10.90">
    <property type="entry name" value="DNA gyrase/topoisomerase IV, subunit A, C-terminal"/>
    <property type="match status" value="1"/>
</dbReference>
<keyword evidence="7 9" id="KW-0238">DNA-binding</keyword>
<dbReference type="GO" id="GO:0009330">
    <property type="term" value="C:DNA topoisomerase type II (double strand cut, ATP-hydrolyzing) complex"/>
    <property type="evidence" value="ECO:0007669"/>
    <property type="project" value="TreeGrafter"/>
</dbReference>
<dbReference type="NCBIfam" id="NF004044">
    <property type="entry name" value="PRK05561.1"/>
    <property type="match status" value="1"/>
</dbReference>
<organism evidence="12 13">
    <name type="scientific">Streptococcus pneumoniae serotype 2 (strain D39 / NCTC 7466)</name>
    <dbReference type="NCBI Taxonomy" id="373153"/>
    <lineage>
        <taxon>Bacteria</taxon>
        <taxon>Bacillati</taxon>
        <taxon>Bacillota</taxon>
        <taxon>Bacilli</taxon>
        <taxon>Lactobacillales</taxon>
        <taxon>Streptococcaceae</taxon>
        <taxon>Streptococcus</taxon>
    </lineage>
</organism>
<dbReference type="RefSeq" id="WP_001152994.1">
    <property type="nucleotide sequence ID" value="NC_008533.2"/>
</dbReference>
<feature type="short sequence motif" description="GyrA-box" evidence="9">
    <location>
        <begin position="524"/>
        <end position="530"/>
    </location>
</feature>
<name>A0A0H2ZP22_STRP2</name>
<evidence type="ECO:0000256" key="9">
    <source>
        <dbReference type="HAMAP-Rule" id="MF_01897"/>
    </source>
</evidence>
<dbReference type="GO" id="GO:0003677">
    <property type="term" value="F:DNA binding"/>
    <property type="evidence" value="ECO:0007669"/>
    <property type="project" value="UniProtKB-UniRule"/>
</dbReference>
<proteinExistence type="inferred from homology"/>
<dbReference type="Gene3D" id="3.90.199.10">
    <property type="entry name" value="Topoisomerase II, domain 5"/>
    <property type="match status" value="1"/>
</dbReference>
<evidence type="ECO:0000313" key="12">
    <source>
        <dbReference type="EMBL" id="ABJ54972.1"/>
    </source>
</evidence>
<dbReference type="PaxDb" id="373153-SPD_1077"/>
<comment type="miscellaneous">
    <text evidence="9">Few gyrases are as efficient as E.coli at forming negative supercoils. Not all organisms have 2 type II topoisomerases; in organisms with a single type II topoisomerase this enzyme also has to decatenate newly replicated chromosomes.</text>
</comment>
<reference evidence="12 13" key="1">
    <citation type="journal article" date="2007" name="J. Bacteriol.">
        <title>Genome sequence of Avery's virulent serotype 2 strain D39 of Streptococcus pneumoniae and comparison with that of unencapsulated laboratory strain R6.</title>
        <authorList>
            <person name="Lanie J.A."/>
            <person name="Ng W.L."/>
            <person name="Kazmierczak K.M."/>
            <person name="Andrzejewski T.M."/>
            <person name="Davidsen T.M."/>
            <person name="Wayne K.J."/>
            <person name="Tettelin H."/>
            <person name="Glass J.I."/>
            <person name="Winkler M.E."/>
        </authorList>
    </citation>
    <scope>NUCLEOTIDE SEQUENCE [LARGE SCALE GENOMIC DNA]</scope>
    <source>
        <strain evidence="13">D39 / NCTC 7466</strain>
    </source>
</reference>
<evidence type="ECO:0000259" key="11">
    <source>
        <dbReference type="PROSITE" id="PS52040"/>
    </source>
</evidence>
<dbReference type="eggNOG" id="COG0188">
    <property type="taxonomic scope" value="Bacteria"/>
</dbReference>
<dbReference type="AlphaFoldDB" id="A0A0H2ZP22"/>
<feature type="domain" description="Topo IIA-type catalytic" evidence="11">
    <location>
        <begin position="32"/>
        <end position="497"/>
    </location>
</feature>
<dbReference type="FunFam" id="3.90.199.10:FF:000001">
    <property type="entry name" value="DNA gyrase subunit A"/>
    <property type="match status" value="1"/>
</dbReference>
<dbReference type="SMART" id="SM00434">
    <property type="entry name" value="TOP4c"/>
    <property type="match status" value="1"/>
</dbReference>
<dbReference type="SUPFAM" id="SSF56719">
    <property type="entry name" value="Type II DNA topoisomerase"/>
    <property type="match status" value="1"/>
</dbReference>
<dbReference type="PANTHER" id="PTHR43493:SF5">
    <property type="entry name" value="DNA GYRASE SUBUNIT A, CHLOROPLASTIC_MITOCHONDRIAL"/>
    <property type="match status" value="1"/>
</dbReference>
<evidence type="ECO:0000256" key="1">
    <source>
        <dbReference type="ARBA" id="ARBA00000185"/>
    </source>
</evidence>
<dbReference type="Gene3D" id="1.10.268.10">
    <property type="entry name" value="Topoisomerase, domain 3"/>
    <property type="match status" value="1"/>
</dbReference>